<keyword evidence="1" id="KW-1133">Transmembrane helix</keyword>
<evidence type="ECO:0000256" key="1">
    <source>
        <dbReference type="SAM" id="Phobius"/>
    </source>
</evidence>
<dbReference type="EMBL" id="FLRJ01000118">
    <property type="protein sequence ID" value="SBT72693.1"/>
    <property type="molecule type" value="Genomic_DNA"/>
</dbReference>
<protein>
    <submittedName>
        <fullName evidence="3">Tryptophan-rich protein</fullName>
    </submittedName>
</protein>
<dbReference type="VEuPathDB" id="PlasmoDB:POWCR01_000040700"/>
<dbReference type="VEuPathDB" id="PlasmoDB:PocGH01_00211800"/>
<organism evidence="3 4">
    <name type="scientific">Plasmodium ovale</name>
    <name type="common">malaria parasite P. ovale</name>
    <dbReference type="NCBI Taxonomy" id="36330"/>
    <lineage>
        <taxon>Eukaryota</taxon>
        <taxon>Sar</taxon>
        <taxon>Alveolata</taxon>
        <taxon>Apicomplexa</taxon>
        <taxon>Aconoidasida</taxon>
        <taxon>Haemosporida</taxon>
        <taxon>Plasmodiidae</taxon>
        <taxon>Plasmodium</taxon>
        <taxon>Plasmodium (Plasmodium)</taxon>
    </lineage>
</organism>
<dbReference type="AlphaFoldDB" id="A0A1C3KG79"/>
<dbReference type="Proteomes" id="UP000243200">
    <property type="component" value="Unassembled WGS sequence"/>
</dbReference>
<sequence>MELGKDLLNNISKTVFRSNSEDADKNHLLSDINENFVVAVIYVLLFIFTCYSVISMSYYSTIRKKKKRVKHDSLEEICFDQMVIKQSEELKKNAWNSWMTRLELEWQYFNSTLEENKQKWLETREKDWEEWLTYINCKWNNYNKYMDKSYKYYILKISLTWNQMQWENWVKAEAKHFVQIEWEKWIHKNDYDLNNWIYSEWNEWKNNKITSWLEKNWKRKEEEYWRKMTKRKWAKSLFKKIHKNWNKWNKRIKRESKQWNQWVLSKENLYTNNLQWENWIKWKDNKRVQLTDLKENLAKMWISEKKWAQWIEERHNLIMMENYMANMRKLR</sequence>
<evidence type="ECO:0000313" key="4">
    <source>
        <dbReference type="Proteomes" id="UP000243200"/>
    </source>
</evidence>
<name>A0A1C3KG79_PLAOA</name>
<gene>
    <name evidence="3" type="primary">PowCR01_000040700</name>
    <name evidence="3" type="ORF">POWCR01_000040700</name>
</gene>
<keyword evidence="1" id="KW-0472">Membrane</keyword>
<proteinExistence type="predicted"/>
<evidence type="ECO:0000259" key="2">
    <source>
        <dbReference type="Pfam" id="PF12319"/>
    </source>
</evidence>
<reference evidence="3 4" key="1">
    <citation type="submission" date="2016-06" db="EMBL/GenBank/DDBJ databases">
        <authorList>
            <consortium name="Pathogen Informatics"/>
        </authorList>
    </citation>
    <scope>NUCLEOTIDE SEQUENCE [LARGE SCALE GENOMIC DNA]</scope>
</reference>
<feature type="transmembrane region" description="Helical" evidence="1">
    <location>
        <begin position="36"/>
        <end position="59"/>
    </location>
</feature>
<feature type="domain" description="Tryptophan/threonine-rich plasmodium antigen C-terminal" evidence="2">
    <location>
        <begin position="94"/>
        <end position="310"/>
    </location>
</feature>
<evidence type="ECO:0000313" key="3">
    <source>
        <dbReference type="EMBL" id="SBT72693.1"/>
    </source>
</evidence>
<keyword evidence="1" id="KW-0812">Transmembrane</keyword>
<dbReference type="InterPro" id="IPR022089">
    <property type="entry name" value="Plasmodium-antigen_C"/>
</dbReference>
<dbReference type="Pfam" id="PF12319">
    <property type="entry name" value="TryThrA_C"/>
    <property type="match status" value="1"/>
</dbReference>
<accession>A0A1C3KG79</accession>
<dbReference type="OrthoDB" id="379338at2759"/>